<gene>
    <name evidence="1" type="ORF">LSAT_V11C600318580</name>
</gene>
<dbReference type="AlphaFoldDB" id="A0A9R1X5Z0"/>
<dbReference type="EMBL" id="NBSK02000006">
    <property type="protein sequence ID" value="KAJ0199884.1"/>
    <property type="molecule type" value="Genomic_DNA"/>
</dbReference>
<dbReference type="PANTHER" id="PTHR33317">
    <property type="entry name" value="POLYNUCLEOTIDYL TRANSFERASE, RIBONUCLEASE H-LIKE SUPERFAMILY PROTEIN"/>
    <property type="match status" value="1"/>
</dbReference>
<sequence length="142" mass="15972">MKVMKGIGNERMKMVQMHGLQTLFTLSPTNPSNIHLNSHSNYVRVCTSKIRADVSLDVEEHPFPFPPNVMRRKLDSRWLGGFSIGIDLGLSRTGLAISKGFSVRSLKVLELRGQKLEKGLLEIAQEQVCSCLLKFYPLDSKN</sequence>
<proteinExistence type="predicted"/>
<evidence type="ECO:0008006" key="3">
    <source>
        <dbReference type="Google" id="ProtNLM"/>
    </source>
</evidence>
<dbReference type="InterPro" id="IPR005227">
    <property type="entry name" value="YqgF"/>
</dbReference>
<dbReference type="Proteomes" id="UP000235145">
    <property type="component" value="Unassembled WGS sequence"/>
</dbReference>
<reference evidence="1 2" key="1">
    <citation type="journal article" date="2017" name="Nat. Commun.">
        <title>Genome assembly with in vitro proximity ligation data and whole-genome triplication in lettuce.</title>
        <authorList>
            <person name="Reyes-Chin-Wo S."/>
            <person name="Wang Z."/>
            <person name="Yang X."/>
            <person name="Kozik A."/>
            <person name="Arikit S."/>
            <person name="Song C."/>
            <person name="Xia L."/>
            <person name="Froenicke L."/>
            <person name="Lavelle D.O."/>
            <person name="Truco M.J."/>
            <person name="Xia R."/>
            <person name="Zhu S."/>
            <person name="Xu C."/>
            <person name="Xu H."/>
            <person name="Xu X."/>
            <person name="Cox K."/>
            <person name="Korf I."/>
            <person name="Meyers B.C."/>
            <person name="Michelmore R.W."/>
        </authorList>
    </citation>
    <scope>NUCLEOTIDE SEQUENCE [LARGE SCALE GENOMIC DNA]</scope>
    <source>
        <strain evidence="2">cv. Salinas</strain>
        <tissue evidence="1">Seedlings</tissue>
    </source>
</reference>
<dbReference type="PANTHER" id="PTHR33317:SF4">
    <property type="entry name" value="POLYNUCLEOTIDYL TRANSFERASE, RIBONUCLEASE H-LIKE SUPERFAMILY PROTEIN"/>
    <property type="match status" value="1"/>
</dbReference>
<comment type="caution">
    <text evidence="1">The sequence shown here is derived from an EMBL/GenBank/DDBJ whole genome shotgun (WGS) entry which is preliminary data.</text>
</comment>
<name>A0A9R1X5Z0_LACSA</name>
<evidence type="ECO:0000313" key="1">
    <source>
        <dbReference type="EMBL" id="KAJ0199884.1"/>
    </source>
</evidence>
<accession>A0A9R1X5Z0</accession>
<evidence type="ECO:0000313" key="2">
    <source>
        <dbReference type="Proteomes" id="UP000235145"/>
    </source>
</evidence>
<organism evidence="1 2">
    <name type="scientific">Lactuca sativa</name>
    <name type="common">Garden lettuce</name>
    <dbReference type="NCBI Taxonomy" id="4236"/>
    <lineage>
        <taxon>Eukaryota</taxon>
        <taxon>Viridiplantae</taxon>
        <taxon>Streptophyta</taxon>
        <taxon>Embryophyta</taxon>
        <taxon>Tracheophyta</taxon>
        <taxon>Spermatophyta</taxon>
        <taxon>Magnoliopsida</taxon>
        <taxon>eudicotyledons</taxon>
        <taxon>Gunneridae</taxon>
        <taxon>Pentapetalae</taxon>
        <taxon>asterids</taxon>
        <taxon>campanulids</taxon>
        <taxon>Asterales</taxon>
        <taxon>Asteraceae</taxon>
        <taxon>Cichorioideae</taxon>
        <taxon>Cichorieae</taxon>
        <taxon>Lactucinae</taxon>
        <taxon>Lactuca</taxon>
    </lineage>
</organism>
<keyword evidence="2" id="KW-1185">Reference proteome</keyword>
<protein>
    <recommendedName>
        <fullName evidence="3">YqgF/RNase H-like domain-containing protein</fullName>
    </recommendedName>
</protein>
<dbReference type="GO" id="GO:0006364">
    <property type="term" value="P:rRNA processing"/>
    <property type="evidence" value="ECO:0007669"/>
    <property type="project" value="InterPro"/>
</dbReference>